<evidence type="ECO:0000259" key="2">
    <source>
        <dbReference type="Pfam" id="PF22763"/>
    </source>
</evidence>
<sequence>MPGSNCTDYTRQLNSGRPLEGFHSRLFGETPEKGLSGVSGPAEGRTDDESLVKVLPAVLGSTFAKLWEGDTTGYDSDSEADLALCGLLASQIGPDQARIERIFNRSDLAKRAKWKDREDYRQSTLRRAIEGLASRTPPLLVRGITSNQNIRSIQENSGTLYTGKGGEGGVQQFEPLTPDLEARAIELAVELAISHGNLPDWQSTFLLARRLRTITGGLGEPFERAVAAYCERAGRPVEEYWYAFLDCWPKVRTAEGDDIFAWAVREAAEHAFPLSNNPGQMYRIVASIAWHLSRHTDPEPFYLPRKRITALLGAKSEMTVSRIVSLLVKDGIIRCVNEEFSYTKRKAKEYMFTGEPPEPA</sequence>
<feature type="domain" description="NrS-1 polymerase-like HBD" evidence="2">
    <location>
        <begin position="78"/>
        <end position="132"/>
    </location>
</feature>
<name>A0A518HEN1_9BACT</name>
<dbReference type="Pfam" id="PF22763">
    <property type="entry name" value="NrS1-1_pol-like_HBD"/>
    <property type="match status" value="1"/>
</dbReference>
<gene>
    <name evidence="3" type="ORF">ElP_72740</name>
</gene>
<geneLocation type="plasmid" evidence="4">
    <name>pelp_1</name>
</geneLocation>
<reference evidence="3 4" key="1">
    <citation type="submission" date="2019-02" db="EMBL/GenBank/DDBJ databases">
        <title>Deep-cultivation of Planctomycetes and their phenomic and genomic characterization uncovers novel biology.</title>
        <authorList>
            <person name="Wiegand S."/>
            <person name="Jogler M."/>
            <person name="Boedeker C."/>
            <person name="Pinto D."/>
            <person name="Vollmers J."/>
            <person name="Rivas-Marin E."/>
            <person name="Kohn T."/>
            <person name="Peeters S.H."/>
            <person name="Heuer A."/>
            <person name="Rast P."/>
            <person name="Oberbeckmann S."/>
            <person name="Bunk B."/>
            <person name="Jeske O."/>
            <person name="Meyerdierks A."/>
            <person name="Storesund J.E."/>
            <person name="Kallscheuer N."/>
            <person name="Luecker S."/>
            <person name="Lage O.M."/>
            <person name="Pohl T."/>
            <person name="Merkel B.J."/>
            <person name="Hornburger P."/>
            <person name="Mueller R.-W."/>
            <person name="Bruemmer F."/>
            <person name="Labrenz M."/>
            <person name="Spormann A.M."/>
            <person name="Op den Camp H."/>
            <person name="Overmann J."/>
            <person name="Amann R."/>
            <person name="Jetten M.S.M."/>
            <person name="Mascher T."/>
            <person name="Medema M.H."/>
            <person name="Devos D.P."/>
            <person name="Kaster A.-K."/>
            <person name="Ovreas L."/>
            <person name="Rohde M."/>
            <person name="Galperin M.Y."/>
            <person name="Jogler C."/>
        </authorList>
    </citation>
    <scope>NUCLEOTIDE SEQUENCE [LARGE SCALE GENOMIC DNA]</scope>
    <source>
        <strain evidence="3 4">ElP</strain>
        <plasmid evidence="4">pelp_1</plasmid>
    </source>
</reference>
<evidence type="ECO:0000313" key="3">
    <source>
        <dbReference type="EMBL" id="QDV39310.1"/>
    </source>
</evidence>
<accession>A0A518HEN1</accession>
<protein>
    <recommendedName>
        <fullName evidence="2">NrS-1 polymerase-like HBD domain-containing protein</fullName>
    </recommendedName>
</protein>
<dbReference type="Proteomes" id="UP000317835">
    <property type="component" value="Plasmid pElP_1"/>
</dbReference>
<keyword evidence="4" id="KW-1185">Reference proteome</keyword>
<keyword evidence="3" id="KW-0614">Plasmid</keyword>
<evidence type="ECO:0000313" key="4">
    <source>
        <dbReference type="Proteomes" id="UP000317835"/>
    </source>
</evidence>
<dbReference type="AlphaFoldDB" id="A0A518HEN1"/>
<dbReference type="KEGG" id="tpla:ElP_72740"/>
<proteinExistence type="predicted"/>
<dbReference type="EMBL" id="CP036427">
    <property type="protein sequence ID" value="QDV39310.1"/>
    <property type="molecule type" value="Genomic_DNA"/>
</dbReference>
<evidence type="ECO:0000256" key="1">
    <source>
        <dbReference type="SAM" id="MobiDB-lite"/>
    </source>
</evidence>
<dbReference type="InterPro" id="IPR054468">
    <property type="entry name" value="NrSPol-like_HBD"/>
</dbReference>
<dbReference type="RefSeq" id="WP_145279554.1">
    <property type="nucleotide sequence ID" value="NZ_CP036427.1"/>
</dbReference>
<dbReference type="OrthoDB" id="481at2"/>
<feature type="region of interest" description="Disordered" evidence="1">
    <location>
        <begin position="30"/>
        <end position="49"/>
    </location>
</feature>
<organism evidence="3 4">
    <name type="scientific">Tautonia plasticadhaerens</name>
    <dbReference type="NCBI Taxonomy" id="2527974"/>
    <lineage>
        <taxon>Bacteria</taxon>
        <taxon>Pseudomonadati</taxon>
        <taxon>Planctomycetota</taxon>
        <taxon>Planctomycetia</taxon>
        <taxon>Isosphaerales</taxon>
        <taxon>Isosphaeraceae</taxon>
        <taxon>Tautonia</taxon>
    </lineage>
</organism>